<dbReference type="RefSeq" id="WP_135589451.1">
    <property type="nucleotide sequence ID" value="NZ_RQEP01000019.1"/>
</dbReference>
<keyword evidence="2" id="KW-1185">Reference proteome</keyword>
<accession>A0A4R9FLR9</accession>
<dbReference type="EMBL" id="RQEP01000019">
    <property type="protein sequence ID" value="TGJ99360.1"/>
    <property type="molecule type" value="Genomic_DNA"/>
</dbReference>
<organism evidence="1 2">
    <name type="scientific">Leptospira semungkisensis</name>
    <dbReference type="NCBI Taxonomy" id="2484985"/>
    <lineage>
        <taxon>Bacteria</taxon>
        <taxon>Pseudomonadati</taxon>
        <taxon>Spirochaetota</taxon>
        <taxon>Spirochaetia</taxon>
        <taxon>Leptospirales</taxon>
        <taxon>Leptospiraceae</taxon>
        <taxon>Leptospira</taxon>
    </lineage>
</organism>
<dbReference type="InterPro" id="IPR058182">
    <property type="entry name" value="LA_1883-like"/>
</dbReference>
<gene>
    <name evidence="1" type="ORF">EHO59_15980</name>
</gene>
<protein>
    <submittedName>
        <fullName evidence="1">Uncharacterized protein</fullName>
    </submittedName>
</protein>
<comment type="caution">
    <text evidence="1">The sequence shown here is derived from an EMBL/GenBank/DDBJ whole genome shotgun (WGS) entry which is preliminary data.</text>
</comment>
<reference evidence="1" key="1">
    <citation type="journal article" date="2019" name="PLoS Negl. Trop. Dis.">
        <title>Revisiting the worldwide diversity of Leptospira species in the environment.</title>
        <authorList>
            <person name="Vincent A.T."/>
            <person name="Schiettekatte O."/>
            <person name="Bourhy P."/>
            <person name="Veyrier F.J."/>
            <person name="Picardeau M."/>
        </authorList>
    </citation>
    <scope>NUCLEOTIDE SEQUENCE [LARGE SCALE GENOMIC DNA]</scope>
    <source>
        <strain evidence="1">SSS9</strain>
    </source>
</reference>
<dbReference type="OrthoDB" id="339377at2"/>
<evidence type="ECO:0000313" key="2">
    <source>
        <dbReference type="Proteomes" id="UP000297453"/>
    </source>
</evidence>
<dbReference type="AlphaFoldDB" id="A0A4R9FLR9"/>
<dbReference type="Proteomes" id="UP000297453">
    <property type="component" value="Unassembled WGS sequence"/>
</dbReference>
<proteinExistence type="predicted"/>
<evidence type="ECO:0000313" key="1">
    <source>
        <dbReference type="EMBL" id="TGJ99360.1"/>
    </source>
</evidence>
<dbReference type="NCBIfam" id="NF047592">
    <property type="entry name" value="LA_1883_fam"/>
    <property type="match status" value="1"/>
</dbReference>
<sequence length="510" mass="57820">MNKKIIVLSLLSFALTQCSMDSDVLASFKGGTVTRKELRSFFKLNTGGRKQETGHPTLEEQNQLLETLGLFKLINLYNTDNKLVSEQELGVFLKYSKPQMAASFLQKNLAEKLEKEGQLKFAFARVILISSPDPKEEAATLQRAETLLANVQKLSSKKEIAKFVTENTDETSRRAVGGLLEPQCLNCGTDPNSAITQEAADKKGTWILKELQDPTPNADPKAPRAKKFLVLRVEKVETIYSARLTKFFAKELGKLKVIATEYMNTPGLPEQAKADAKRYYADLKVDDIAPRYEDYMKKRFLFNAVSDAENEIIKNSGFERAVVTQDNLNSFTPDSVLLTNPKSGETVKYKDVVAELKQLAALSGLDASKLEDKASVLQFFKQQYLWYKIADHSPELKKALESKDFQDEYELMKLYIVQPLVFKKVLPNDVTVTEAEMKDQYEAAKMFSYAKPNPANPQDRIPLPYGEVRERIKDDLIRTKKQSLVRDFTMKLKSDYQFILDAERLKPGKI</sequence>
<name>A0A4R9FLR9_9LEPT</name>